<dbReference type="Proteomes" id="UP001166286">
    <property type="component" value="Unassembled WGS sequence"/>
</dbReference>
<evidence type="ECO:0008006" key="3">
    <source>
        <dbReference type="Google" id="ProtNLM"/>
    </source>
</evidence>
<evidence type="ECO:0000313" key="2">
    <source>
        <dbReference type="Proteomes" id="UP001166286"/>
    </source>
</evidence>
<organism evidence="1 2">
    <name type="scientific">Cladonia borealis</name>
    <dbReference type="NCBI Taxonomy" id="184061"/>
    <lineage>
        <taxon>Eukaryota</taxon>
        <taxon>Fungi</taxon>
        <taxon>Dikarya</taxon>
        <taxon>Ascomycota</taxon>
        <taxon>Pezizomycotina</taxon>
        <taxon>Lecanoromycetes</taxon>
        <taxon>OSLEUM clade</taxon>
        <taxon>Lecanoromycetidae</taxon>
        <taxon>Lecanorales</taxon>
        <taxon>Lecanorineae</taxon>
        <taxon>Cladoniaceae</taxon>
        <taxon>Cladonia</taxon>
    </lineage>
</organism>
<comment type="caution">
    <text evidence="1">The sequence shown here is derived from an EMBL/GenBank/DDBJ whole genome shotgun (WGS) entry which is preliminary data.</text>
</comment>
<dbReference type="AlphaFoldDB" id="A0AA39V9N8"/>
<protein>
    <recommendedName>
        <fullName evidence="3">SNF2 N-terminal domain-containing protein</fullName>
    </recommendedName>
</protein>
<dbReference type="EMBL" id="JAFEKC020000003">
    <property type="protein sequence ID" value="KAK0516090.1"/>
    <property type="molecule type" value="Genomic_DNA"/>
</dbReference>
<proteinExistence type="predicted"/>
<gene>
    <name evidence="1" type="ORF">JMJ35_002124</name>
</gene>
<evidence type="ECO:0000313" key="1">
    <source>
        <dbReference type="EMBL" id="KAK0516090.1"/>
    </source>
</evidence>
<name>A0AA39V9N8_9LECA</name>
<reference evidence="1" key="1">
    <citation type="submission" date="2023-03" db="EMBL/GenBank/DDBJ databases">
        <title>Complete genome of Cladonia borealis.</title>
        <authorList>
            <person name="Park H."/>
        </authorList>
    </citation>
    <scope>NUCLEOTIDE SEQUENCE</scope>
    <source>
        <strain evidence="1">ANT050790</strain>
    </source>
</reference>
<accession>A0AA39V9N8</accession>
<keyword evidence="2" id="KW-1185">Reference proteome</keyword>
<sequence length="150" mass="17130">MASLLFAGQYGKYADHTAGYRPMCIIVPNGAVFGQWVDAIWMRLRDLHLIISNDDKPSETKFLNNWVSSTAMREAPKSLDNWPERLKYDFDTKDPRAAMTVFVTPYDTHKDRTVDTAYKIPHHKPLQNDILGTIVGPIPNANRDWAIEDP</sequence>